<dbReference type="Proteomes" id="UP000629468">
    <property type="component" value="Unassembled WGS sequence"/>
</dbReference>
<organism evidence="1 2">
    <name type="scientific">Agaricus bisporus var. burnettii</name>
    <dbReference type="NCBI Taxonomy" id="192524"/>
    <lineage>
        <taxon>Eukaryota</taxon>
        <taxon>Fungi</taxon>
        <taxon>Dikarya</taxon>
        <taxon>Basidiomycota</taxon>
        <taxon>Agaricomycotina</taxon>
        <taxon>Agaricomycetes</taxon>
        <taxon>Agaricomycetidae</taxon>
        <taxon>Agaricales</taxon>
        <taxon>Agaricineae</taxon>
        <taxon>Agaricaceae</taxon>
        <taxon>Agaricus</taxon>
    </lineage>
</organism>
<proteinExistence type="predicted"/>
<comment type="caution">
    <text evidence="1">The sequence shown here is derived from an EMBL/GenBank/DDBJ whole genome shotgun (WGS) entry which is preliminary data.</text>
</comment>
<name>A0A8H7C3K5_AGABI</name>
<evidence type="ECO:0000313" key="2">
    <source>
        <dbReference type="Proteomes" id="UP000629468"/>
    </source>
</evidence>
<dbReference type="EMBL" id="JABXXO010000013">
    <property type="protein sequence ID" value="KAF7761731.1"/>
    <property type="molecule type" value="Genomic_DNA"/>
</dbReference>
<accession>A0A8H7C3K5</accession>
<sequence length="141" mass="15634">MYSHVHTVHDSLGSILLDPPQRLCDEESHVLPRQIDVRPRSAGVHPPMMCLSNPSPCAFPGNAPLKFVKIKSTVSGFRTRVPPLATPSPAWPETPSKPQAFSSCTCRKTHAATYPFALTQLHVSSIKKRRGHIQRPRQIVL</sequence>
<evidence type="ECO:0000313" key="1">
    <source>
        <dbReference type="EMBL" id="KAF7761731.1"/>
    </source>
</evidence>
<gene>
    <name evidence="1" type="ORF">Agabi119p4_9723</name>
</gene>
<reference evidence="1 2" key="1">
    <citation type="journal article" name="Sci. Rep.">
        <title>Telomere-to-telomere assembled and centromere annotated genomes of the two main subspecies of the button mushroom Agaricus bisporus reveal especially polymorphic chromosome ends.</title>
        <authorList>
            <person name="Sonnenberg A.S.M."/>
            <person name="Sedaghat-Telgerd N."/>
            <person name="Lavrijssen B."/>
            <person name="Ohm R.A."/>
            <person name="Hendrickx P.M."/>
            <person name="Scholtmeijer K."/>
            <person name="Baars J.J.P."/>
            <person name="van Peer A."/>
        </authorList>
    </citation>
    <scope>NUCLEOTIDE SEQUENCE [LARGE SCALE GENOMIC DNA]</scope>
    <source>
        <strain evidence="1 2">H119_p4</strain>
    </source>
</reference>
<dbReference type="AlphaFoldDB" id="A0A8H7C3K5"/>
<protein>
    <submittedName>
        <fullName evidence="1">Uncharacterized protein</fullName>
    </submittedName>
</protein>